<evidence type="ECO:0008006" key="5">
    <source>
        <dbReference type="Google" id="ProtNLM"/>
    </source>
</evidence>
<feature type="region of interest" description="Disordered" evidence="1">
    <location>
        <begin position="201"/>
        <end position="295"/>
    </location>
</feature>
<dbReference type="AlphaFoldDB" id="A0A919JDV3"/>
<feature type="transmembrane region" description="Helical" evidence="2">
    <location>
        <begin position="101"/>
        <end position="122"/>
    </location>
</feature>
<proteinExistence type="predicted"/>
<gene>
    <name evidence="3" type="ORF">Ani05nite_10840</name>
</gene>
<keyword evidence="2" id="KW-0472">Membrane</keyword>
<reference evidence="3" key="1">
    <citation type="submission" date="2021-01" db="EMBL/GenBank/DDBJ databases">
        <title>Whole genome shotgun sequence of Actinoplanes nipponensis NBRC 14063.</title>
        <authorList>
            <person name="Komaki H."/>
            <person name="Tamura T."/>
        </authorList>
    </citation>
    <scope>NUCLEOTIDE SEQUENCE</scope>
    <source>
        <strain evidence="3">NBRC 14063</strain>
    </source>
</reference>
<evidence type="ECO:0000313" key="4">
    <source>
        <dbReference type="Proteomes" id="UP000647172"/>
    </source>
</evidence>
<dbReference type="InterPro" id="IPR021235">
    <property type="entry name" value="DUF2637"/>
</dbReference>
<feature type="region of interest" description="Disordered" evidence="1">
    <location>
        <begin position="138"/>
        <end position="178"/>
    </location>
</feature>
<dbReference type="Pfam" id="PF10935">
    <property type="entry name" value="DUF2637"/>
    <property type="match status" value="1"/>
</dbReference>
<feature type="transmembrane region" description="Helical" evidence="2">
    <location>
        <begin position="37"/>
        <end position="56"/>
    </location>
</feature>
<dbReference type="Proteomes" id="UP000647172">
    <property type="component" value="Unassembled WGS sequence"/>
</dbReference>
<protein>
    <recommendedName>
        <fullName evidence="5">DUF2637 domain-containing protein</fullName>
    </recommendedName>
</protein>
<evidence type="ECO:0000313" key="3">
    <source>
        <dbReference type="EMBL" id="GIE47550.1"/>
    </source>
</evidence>
<keyword evidence="2" id="KW-1133">Transmembrane helix</keyword>
<keyword evidence="2" id="KW-0812">Transmembrane</keyword>
<sequence length="341" mass="34726">MVLPQLRRVRWAVRSTLVLGVAASVVANVLHALDNPISQAIAAWPPLALLLTVELISRVPVHRRSLAFARLLATATIAGIAAWVSYWHMVGVAARYGETGASPYLLPLSVDGLIVVASICLVELAGRITALENEAAEGAPARAAEATPATTVAPAGGHDDAGVPGLIPVPSSATVRRGPTTSAALAEVAAALPRKTLPRTRGAEVSAFAPTLTRQGRVTASTRTTATSAKPGPGKPRAGTPGATTPGATKPGATTPGATTPGTAKPGATKPGAAKRGAPADAKPPAKARRTPAETLDAAAKIKAADPDITEADLAARLGISASRWRTIRRQADREDLRLAA</sequence>
<organism evidence="3 4">
    <name type="scientific">Actinoplanes nipponensis</name>
    <dbReference type="NCBI Taxonomy" id="135950"/>
    <lineage>
        <taxon>Bacteria</taxon>
        <taxon>Bacillati</taxon>
        <taxon>Actinomycetota</taxon>
        <taxon>Actinomycetes</taxon>
        <taxon>Micromonosporales</taxon>
        <taxon>Micromonosporaceae</taxon>
        <taxon>Actinoplanes</taxon>
    </lineage>
</organism>
<feature type="transmembrane region" description="Helical" evidence="2">
    <location>
        <begin position="12"/>
        <end position="31"/>
    </location>
</feature>
<evidence type="ECO:0000256" key="2">
    <source>
        <dbReference type="SAM" id="Phobius"/>
    </source>
</evidence>
<feature type="transmembrane region" description="Helical" evidence="2">
    <location>
        <begin position="68"/>
        <end position="89"/>
    </location>
</feature>
<keyword evidence="4" id="KW-1185">Reference proteome</keyword>
<name>A0A919JDV3_9ACTN</name>
<evidence type="ECO:0000256" key="1">
    <source>
        <dbReference type="SAM" id="MobiDB-lite"/>
    </source>
</evidence>
<comment type="caution">
    <text evidence="3">The sequence shown here is derived from an EMBL/GenBank/DDBJ whole genome shotgun (WGS) entry which is preliminary data.</text>
</comment>
<feature type="compositionally biased region" description="Low complexity" evidence="1">
    <location>
        <begin position="138"/>
        <end position="156"/>
    </location>
</feature>
<dbReference type="EMBL" id="BOMQ01000014">
    <property type="protein sequence ID" value="GIE47550.1"/>
    <property type="molecule type" value="Genomic_DNA"/>
</dbReference>
<accession>A0A919JDV3</accession>
<feature type="compositionally biased region" description="Low complexity" evidence="1">
    <location>
        <begin position="219"/>
        <end position="285"/>
    </location>
</feature>